<feature type="region of interest" description="Disordered" evidence="7">
    <location>
        <begin position="488"/>
        <end position="516"/>
    </location>
</feature>
<evidence type="ECO:0000256" key="1">
    <source>
        <dbReference type="ARBA" id="ARBA00022527"/>
    </source>
</evidence>
<proteinExistence type="predicted"/>
<evidence type="ECO:0000256" key="3">
    <source>
        <dbReference type="ARBA" id="ARBA00022741"/>
    </source>
</evidence>
<feature type="compositionally biased region" description="Polar residues" evidence="7">
    <location>
        <begin position="976"/>
        <end position="987"/>
    </location>
</feature>
<sequence length="2138" mass="241252">MSNLYQKDYSDNVKNLYGSDRGEILNSRLNLAKNSDAKMRSRDFVWSQKEVDDFLANNGFGQLIRDFEELGIEGVSFYRLNHLALQSLRKNLDDNDSKRLLKMISKMYSDNKMEIISRIDPSRLIRTEIPKRKTISGKKSIRSLTISPPPKVSRSKMSDSNTSPYLNSYPIDLKNFQKHKVSIKYPDKHALPIAVEDIKDVQKVPQSSFIIKDLDLNMLYRIKLNRDSKISQHSLDGLGVSENISDPIKAPNLLVDSQVAKVLDTSRASGMDVNSQINSSLYLGSVNQCTNSSEASSRKSLASQPTVIKDDSAVILKDSVPEENYDNESRFVKEKSPNHWFESSARSSTESPNLSFKDLPTTFDSDSDMPLATDQRYKPSKKPFILGERKQVKNMEYQKYNRIKNVIKEKKKPNYTEIKLDSSFNIGLPNVQNSNSLNCNSVNDSKNLDSPLILQRLSNSANTDENPSLDNLTQRNFVKKSKSFFRFPKKENSDQKKSRLRNVKSSNVLSTSNSNSSLNNFKADSSISPIFQKADYLGYYPGKSQQSQITSKVPFNIFDNINEFYNPHSVLAKNCNPNEISTSDPKLNFEPTSGPNSPLRSGYNNMSSNSEVNESDWDLYSKPDHIKPFFKISKSKDLNPTNLSISIPSKYIKATRPQILLDEHLFKPKFTIKKSVPKSDDQNESDNKIPEALKVNEPHKTTITVSPIPPELRNLEPIDPESLQENNRDFHSNKACYSFTPLFTNSKYRKIDLKRLNTNFSKDPRLLDSPQDSVNDMGYNSQEYLDAYKNIINKDHIFNGNLNSFRIGNYENTSISPSYQIDEFNSSISINNEISNQINTLGNHIPEFQSYLKIDFLYARIGFYVTEFSTISVKKATSGDDLINTILTHLLGIASTPNSLLNICLVDSRGDIEAINVSCSQLWEKCVNSTQEKPPRVVVCFGEVSPLDPFLNQDDDSLNHSPSIISDYNVFDKSPGNESNDSPNTHISLFSNSSSPDSSVPSYKKPASITRPQFILREQGGELIDSSPSPASAQKSGNNKNSQIDKSKYNASGLNSDYPKLLGLDSIMDSNTSYLPDDDNFNQYLSENYKSSFKKYLQKLSPENFKFSGDLNGPTINKKIINPSTSSADLDNRVFMDSNLANSKPNNAALDFIPSDLETSDSNLFEKSILKISLSRIQSYRQKHRNSLYIDTKNIFRRRPSGLACDVDISSSGEEVSRNDTENTEISYPVNLNSIQNNREDAPKSISKSKSKSSLKKLTRRNAIANQKNAFDDPKSKRPIISADDPKTSILKKSIFRRSRPRLLERQHSKSTYGRPSMDSITADLDKFFPDHDFDQPVLETIKVPIDIPSSQDPIEIIEEIQSELIDLNSINEKGDSCFGEDDNFIKSAFRQSIDYLFNTYSIGEDFEKSQNPQDRFKSFGSTQEKNYSSSFNEGYIENNPDLKFLNDEFARNSKISQISIFSSREGDMQQGRDPGDSIDSVNPIQEFKGERIFSMKNRTSIKIIGLNDHKATSGILEGGSNLSLDSKGNSVEAAGIKVDFELSRKRSLRSVLRETHKLRQLNVKADIRVQVVQGSDSTHSIYKLENSQDLNGNINSDSFVKDIGFQNFKDDKHIFDNKYSVEVTLQSSEDKENYTETNASVDIKNQNNSFNTDTLWGVRSQELPPSKRKPNLLHTSLDRGGDSLYGLDSFNEVSEGFKNNLELELNPKYGWGDDLISNYSSETPFSLKNLKSNKINEVQLLGNTDSLTSQEFILKRAISLFNKPTPQIKASQDLVDAAVRLTKKDRSLKVKLNAVINEPLDLPVKSSPVIKNRIPLLENLGIKKESGLENIKNESNQTKSSFDQFGLPEEPAKIQWLKGRLIGKGSFGYVYLALNLSNCHVFVVKQIKFPMSRLASEKNQKKKKSMMISQLSSEINLMKDLNHPNIVKYLGFEMTDTLANIFLEYVSGGTINSLIVQHGRIAEPVIHSFLNQILQSLRYLHSKSILHRDIKSANILVEENGTCKLSDFGISKKNDYSRAYDANSRMSMQGSIFWIAPEVIKGSKYSAKVDIWSLGCVFIEMWSGKRPWLGFDTVQTMFKLGAGVCPPIPDDMSPDGLDFCKKCLASNPSNRSTADELLGLEFIRIPENYKYSDYYGH</sequence>
<reference evidence="9 10" key="1">
    <citation type="journal article" date="2016" name="Mol. Biol. Evol.">
        <title>Genome-Wide Survey of Gut Fungi (Harpellales) Reveals the First Horizontally Transferred Ubiquitin Gene from a Mosquito Host.</title>
        <authorList>
            <person name="Wang Y."/>
            <person name="White M.M."/>
            <person name="Kvist S."/>
            <person name="Moncalvo J.M."/>
        </authorList>
    </citation>
    <scope>NUCLEOTIDE SEQUENCE [LARGE SCALE GENOMIC DNA]</scope>
    <source>
        <strain evidence="9 10">ALG-7-W6</strain>
    </source>
</reference>
<dbReference type="OrthoDB" id="266718at2759"/>
<dbReference type="EMBL" id="LSSL01002396">
    <property type="protein sequence ID" value="OLY81508.1"/>
    <property type="molecule type" value="Genomic_DNA"/>
</dbReference>
<dbReference type="Gene3D" id="1.10.510.10">
    <property type="entry name" value="Transferase(Phosphotransferase) domain 1"/>
    <property type="match status" value="1"/>
</dbReference>
<dbReference type="GO" id="GO:0005524">
    <property type="term" value="F:ATP binding"/>
    <property type="evidence" value="ECO:0007669"/>
    <property type="project" value="UniProtKB-UniRule"/>
</dbReference>
<feature type="compositionally biased region" description="Basic residues" evidence="7">
    <location>
        <begin position="1247"/>
        <end position="1260"/>
    </location>
</feature>
<feature type="compositionally biased region" description="Low complexity" evidence="7">
    <location>
        <begin position="988"/>
        <end position="1002"/>
    </location>
</feature>
<evidence type="ECO:0000256" key="7">
    <source>
        <dbReference type="SAM" id="MobiDB-lite"/>
    </source>
</evidence>
<keyword evidence="3 6" id="KW-0547">Nucleotide-binding</keyword>
<protein>
    <submittedName>
        <fullName evidence="9">Serine/threonine-protein kinase BCK1/SLK1/SSP31</fullName>
    </submittedName>
</protein>
<dbReference type="PROSITE" id="PS00108">
    <property type="entry name" value="PROTEIN_KINASE_ST"/>
    <property type="match status" value="1"/>
</dbReference>
<dbReference type="InterPro" id="IPR011009">
    <property type="entry name" value="Kinase-like_dom_sf"/>
</dbReference>
<name>A0A1R0GXC8_9FUNG</name>
<feature type="region of interest" description="Disordered" evidence="7">
    <location>
        <begin position="969"/>
        <end position="1007"/>
    </location>
</feature>
<feature type="compositionally biased region" description="Polar residues" evidence="7">
    <location>
        <begin position="1026"/>
        <end position="1042"/>
    </location>
</feature>
<feature type="region of interest" description="Disordered" evidence="7">
    <location>
        <begin position="1212"/>
        <end position="1284"/>
    </location>
</feature>
<keyword evidence="2" id="KW-0808">Transferase</keyword>
<keyword evidence="1" id="KW-0723">Serine/threonine-protein kinase</keyword>
<dbReference type="InterPro" id="IPR000719">
    <property type="entry name" value="Prot_kinase_dom"/>
</dbReference>
<feature type="compositionally biased region" description="Low complexity" evidence="7">
    <location>
        <begin position="503"/>
        <end position="516"/>
    </location>
</feature>
<feature type="region of interest" description="Disordered" evidence="7">
    <location>
        <begin position="336"/>
        <end position="355"/>
    </location>
</feature>
<feature type="region of interest" description="Disordered" evidence="7">
    <location>
        <begin position="1022"/>
        <end position="1051"/>
    </location>
</feature>
<gene>
    <name evidence="9" type="ORF">AYI68_g4385</name>
</gene>
<evidence type="ECO:0000256" key="5">
    <source>
        <dbReference type="ARBA" id="ARBA00022840"/>
    </source>
</evidence>
<dbReference type="SUPFAM" id="SSF56112">
    <property type="entry name" value="Protein kinase-like (PK-like)"/>
    <property type="match status" value="1"/>
</dbReference>
<dbReference type="PROSITE" id="PS00107">
    <property type="entry name" value="PROTEIN_KINASE_ATP"/>
    <property type="match status" value="1"/>
</dbReference>
<dbReference type="PROSITE" id="PS50011">
    <property type="entry name" value="PROTEIN_KINASE_DOM"/>
    <property type="match status" value="1"/>
</dbReference>
<dbReference type="PANTHER" id="PTHR11584">
    <property type="entry name" value="SERINE/THREONINE PROTEIN KINASE"/>
    <property type="match status" value="1"/>
</dbReference>
<feature type="compositionally biased region" description="Basic and acidic residues" evidence="7">
    <location>
        <begin position="488"/>
        <end position="497"/>
    </location>
</feature>
<organism evidence="9 10">
    <name type="scientific">Smittium mucronatum</name>
    <dbReference type="NCBI Taxonomy" id="133383"/>
    <lineage>
        <taxon>Eukaryota</taxon>
        <taxon>Fungi</taxon>
        <taxon>Fungi incertae sedis</taxon>
        <taxon>Zoopagomycota</taxon>
        <taxon>Kickxellomycotina</taxon>
        <taxon>Harpellomycetes</taxon>
        <taxon>Harpellales</taxon>
        <taxon>Legeriomycetaceae</taxon>
        <taxon>Smittium</taxon>
    </lineage>
</organism>
<evidence type="ECO:0000256" key="4">
    <source>
        <dbReference type="ARBA" id="ARBA00022777"/>
    </source>
</evidence>
<evidence type="ECO:0000313" key="10">
    <source>
        <dbReference type="Proteomes" id="UP000187455"/>
    </source>
</evidence>
<feature type="compositionally biased region" description="Polar residues" evidence="7">
    <location>
        <begin position="344"/>
        <end position="354"/>
    </location>
</feature>
<feature type="compositionally biased region" description="Polar residues" evidence="7">
    <location>
        <begin position="1224"/>
        <end position="1237"/>
    </location>
</feature>
<evidence type="ECO:0000256" key="2">
    <source>
        <dbReference type="ARBA" id="ARBA00022679"/>
    </source>
</evidence>
<dbReference type="Proteomes" id="UP000187455">
    <property type="component" value="Unassembled WGS sequence"/>
</dbReference>
<keyword evidence="5 6" id="KW-0067">ATP-binding</keyword>
<accession>A0A1R0GXC8</accession>
<keyword evidence="4 9" id="KW-0418">Kinase</keyword>
<dbReference type="SMART" id="SM00220">
    <property type="entry name" value="S_TKc"/>
    <property type="match status" value="1"/>
</dbReference>
<evidence type="ECO:0000259" key="8">
    <source>
        <dbReference type="PROSITE" id="PS50011"/>
    </source>
</evidence>
<feature type="region of interest" description="Disordered" evidence="7">
    <location>
        <begin position="140"/>
        <end position="163"/>
    </location>
</feature>
<keyword evidence="10" id="KW-1185">Reference proteome</keyword>
<dbReference type="GO" id="GO:0004674">
    <property type="term" value="F:protein serine/threonine kinase activity"/>
    <property type="evidence" value="ECO:0007669"/>
    <property type="project" value="UniProtKB-KW"/>
</dbReference>
<feature type="domain" description="Protein kinase" evidence="8">
    <location>
        <begin position="1857"/>
        <end position="2124"/>
    </location>
</feature>
<feature type="region of interest" description="Disordered" evidence="7">
    <location>
        <begin position="582"/>
        <end position="603"/>
    </location>
</feature>
<dbReference type="PANTHER" id="PTHR11584:SF369">
    <property type="entry name" value="MITOGEN-ACTIVATED PROTEIN KINASE KINASE KINASE 19-RELATED"/>
    <property type="match status" value="1"/>
</dbReference>
<dbReference type="InterPro" id="IPR008271">
    <property type="entry name" value="Ser/Thr_kinase_AS"/>
</dbReference>
<dbReference type="InterPro" id="IPR017441">
    <property type="entry name" value="Protein_kinase_ATP_BS"/>
</dbReference>
<evidence type="ECO:0000313" key="9">
    <source>
        <dbReference type="EMBL" id="OLY81508.1"/>
    </source>
</evidence>
<evidence type="ECO:0000256" key="6">
    <source>
        <dbReference type="PROSITE-ProRule" id="PRU10141"/>
    </source>
</evidence>
<dbReference type="STRING" id="133383.A0A1R0GXC8"/>
<comment type="caution">
    <text evidence="9">The sequence shown here is derived from an EMBL/GenBank/DDBJ whole genome shotgun (WGS) entry which is preliminary data.</text>
</comment>
<feature type="binding site" evidence="6">
    <location>
        <position position="1886"/>
    </location>
    <ligand>
        <name>ATP</name>
        <dbReference type="ChEBI" id="CHEBI:30616"/>
    </ligand>
</feature>
<dbReference type="Pfam" id="PF00069">
    <property type="entry name" value="Pkinase"/>
    <property type="match status" value="1"/>
</dbReference>